<evidence type="ECO:0000313" key="10">
    <source>
        <dbReference type="Proteomes" id="UP000308549"/>
    </source>
</evidence>
<dbReference type="SUPFAM" id="SSF75304">
    <property type="entry name" value="Amidase signature (AS) enzymes"/>
    <property type="match status" value="1"/>
</dbReference>
<feature type="binding site" evidence="6">
    <location>
        <position position="228"/>
    </location>
    <ligand>
        <name>substrate</name>
    </ligand>
</feature>
<dbReference type="EC" id="3.5.1.4" evidence="3"/>
<organism evidence="9 10">
    <name type="scientific">Salinomyces thailandicus</name>
    <dbReference type="NCBI Taxonomy" id="706561"/>
    <lineage>
        <taxon>Eukaryota</taxon>
        <taxon>Fungi</taxon>
        <taxon>Dikarya</taxon>
        <taxon>Ascomycota</taxon>
        <taxon>Pezizomycotina</taxon>
        <taxon>Dothideomycetes</taxon>
        <taxon>Dothideomycetidae</taxon>
        <taxon>Mycosphaerellales</taxon>
        <taxon>Teratosphaeriaceae</taxon>
        <taxon>Salinomyces</taxon>
    </lineage>
</organism>
<dbReference type="PIRSF" id="PIRSF001221">
    <property type="entry name" value="Amidase_fungi"/>
    <property type="match status" value="1"/>
</dbReference>
<evidence type="ECO:0000259" key="8">
    <source>
        <dbReference type="Pfam" id="PF01425"/>
    </source>
</evidence>
<dbReference type="InterPro" id="IPR023631">
    <property type="entry name" value="Amidase_dom"/>
</dbReference>
<evidence type="ECO:0000256" key="4">
    <source>
        <dbReference type="ARBA" id="ARBA00022801"/>
    </source>
</evidence>
<reference evidence="9 10" key="1">
    <citation type="submission" date="2017-03" db="EMBL/GenBank/DDBJ databases">
        <title>Genomes of endolithic fungi from Antarctica.</title>
        <authorList>
            <person name="Coleine C."/>
            <person name="Masonjones S."/>
            <person name="Stajich J.E."/>
        </authorList>
    </citation>
    <scope>NUCLEOTIDE SEQUENCE [LARGE SCALE GENOMIC DNA]</scope>
    <source>
        <strain evidence="9 10">CCFEE 6315</strain>
    </source>
</reference>
<comment type="caution">
    <text evidence="9">The sequence shown here is derived from an EMBL/GenBank/DDBJ whole genome shotgun (WGS) entry which is preliminary data.</text>
</comment>
<name>A0A4U0U773_9PEZI</name>
<feature type="binding site" evidence="6">
    <location>
        <begin position="249"/>
        <end position="252"/>
    </location>
    <ligand>
        <name>substrate</name>
    </ligand>
</feature>
<dbReference type="InterPro" id="IPR020556">
    <property type="entry name" value="Amidase_CS"/>
</dbReference>
<dbReference type="PROSITE" id="PS00571">
    <property type="entry name" value="AMIDASES"/>
    <property type="match status" value="1"/>
</dbReference>
<evidence type="ECO:0000256" key="1">
    <source>
        <dbReference type="ARBA" id="ARBA00001311"/>
    </source>
</evidence>
<dbReference type="InterPro" id="IPR036928">
    <property type="entry name" value="AS_sf"/>
</dbReference>
<evidence type="ECO:0000256" key="7">
    <source>
        <dbReference type="SAM" id="MobiDB-lite"/>
    </source>
</evidence>
<dbReference type="GO" id="GO:0004040">
    <property type="term" value="F:amidase activity"/>
    <property type="evidence" value="ECO:0007669"/>
    <property type="project" value="UniProtKB-EC"/>
</dbReference>
<accession>A0A4U0U773</accession>
<keyword evidence="10" id="KW-1185">Reference proteome</keyword>
<feature type="active site" description="Charge relay system" evidence="5">
    <location>
        <position position="153"/>
    </location>
</feature>
<feature type="active site" description="Charge relay system" evidence="5">
    <location>
        <position position="228"/>
    </location>
</feature>
<protein>
    <recommendedName>
        <fullName evidence="3">amidase</fullName>
        <ecNumber evidence="3">3.5.1.4</ecNumber>
    </recommendedName>
</protein>
<evidence type="ECO:0000256" key="6">
    <source>
        <dbReference type="PIRSR" id="PIRSR001221-2"/>
    </source>
</evidence>
<dbReference type="Proteomes" id="UP000308549">
    <property type="component" value="Unassembled WGS sequence"/>
</dbReference>
<dbReference type="Pfam" id="PF01425">
    <property type="entry name" value="Amidase"/>
    <property type="match status" value="1"/>
</dbReference>
<dbReference type="EMBL" id="NAJL01000009">
    <property type="protein sequence ID" value="TKA31080.1"/>
    <property type="molecule type" value="Genomic_DNA"/>
</dbReference>
<dbReference type="PANTHER" id="PTHR46072:SF11">
    <property type="entry name" value="AMIDASE-RELATED"/>
    <property type="match status" value="1"/>
</dbReference>
<sequence>MNNFKDDTASQAIKMEPPKVGEQDWTDIAAKAQTKLLNSIPREWRIPYAQLPQDEHQDVTSFPNDCGLLSTEEVKITESFATEIVGAVAAGEWTAEEVTTAFCKRAAVAHQLTRCLTVLMFDEAIAYAKKLDAHFTRTGTTVGPLHGLPVSLKDNFNLVGKPSSVGFCGWALEPCAEESTIVGMLRELGAVAFVKTNVPVAMMIAESVNNCYGRTVNPLSRALTSGGSSGGESALIALRGSPLGVGTDIGGSLRIPAACTGIFTIRPSYGRFPHFDARSGMRGNEAVGAVHGPMARSVADLRLWAENVVGAKPWRKDPKCIELPWRPVQIKEKPKIAVLWDNGIVTPTPPVRRALKIVVDKLKARGYDIVDWSPQDHAEAMELLGRFFVADGGKSIRKILEEVGEPFRPEMHDYEVAKELGVYELWQLQAVRTSLCKRYLDRWAACEGLDAILGPTTPYAAPKNGQFKNVSYTGVFNILDYSSVSFPAGVNADKAIDVYPKDFKPHSDIDKVTQEDYDPAAVHDIPVSLQLTGQRLQEEKLLALTEKLVAHLA</sequence>
<feature type="binding site" evidence="6">
    <location>
        <position position="202"/>
    </location>
    <ligand>
        <name>substrate</name>
    </ligand>
</feature>
<gene>
    <name evidence="9" type="ORF">B0A50_02048</name>
</gene>
<feature type="region of interest" description="Disordered" evidence="7">
    <location>
        <begin position="1"/>
        <end position="21"/>
    </location>
</feature>
<feature type="active site" description="Acyl-ester intermediate" evidence="5">
    <location>
        <position position="252"/>
    </location>
</feature>
<feature type="domain" description="Amidase" evidence="8">
    <location>
        <begin position="97"/>
        <end position="542"/>
    </location>
</feature>
<evidence type="ECO:0000256" key="5">
    <source>
        <dbReference type="PIRSR" id="PIRSR001221-1"/>
    </source>
</evidence>
<evidence type="ECO:0000313" key="9">
    <source>
        <dbReference type="EMBL" id="TKA31080.1"/>
    </source>
</evidence>
<keyword evidence="4" id="KW-0378">Hydrolase</keyword>
<evidence type="ECO:0000256" key="2">
    <source>
        <dbReference type="ARBA" id="ARBA00009199"/>
    </source>
</evidence>
<comment type="similarity">
    <text evidence="2">Belongs to the amidase family.</text>
</comment>
<dbReference type="AlphaFoldDB" id="A0A4U0U773"/>
<evidence type="ECO:0000256" key="3">
    <source>
        <dbReference type="ARBA" id="ARBA00012922"/>
    </source>
</evidence>
<dbReference type="PANTHER" id="PTHR46072">
    <property type="entry name" value="AMIDASE-RELATED-RELATED"/>
    <property type="match status" value="1"/>
</dbReference>
<dbReference type="Gene3D" id="3.90.1300.10">
    <property type="entry name" value="Amidase signature (AS) domain"/>
    <property type="match status" value="1"/>
</dbReference>
<proteinExistence type="inferred from homology"/>
<dbReference type="OrthoDB" id="6428749at2759"/>
<comment type="catalytic activity">
    <reaction evidence="1">
        <text>a monocarboxylic acid amide + H2O = a monocarboxylate + NH4(+)</text>
        <dbReference type="Rhea" id="RHEA:12020"/>
        <dbReference type="ChEBI" id="CHEBI:15377"/>
        <dbReference type="ChEBI" id="CHEBI:28938"/>
        <dbReference type="ChEBI" id="CHEBI:35757"/>
        <dbReference type="ChEBI" id="CHEBI:83628"/>
        <dbReference type="EC" id="3.5.1.4"/>
    </reaction>
</comment>